<sequence length="132" mass="14697">MVAGLLCLCDVAQTSSLFLWTLPFFQTADLSRHPRGVWGQDGGFGVVPSTWTSIVLRHFAASDSSCVFRLPPVLRLLASFSTCNSVSDANFTMDQVIQMLPEPLKKISTHYDFVGQKRAERIYQVSDGEAYF</sequence>
<keyword evidence="2" id="KW-1185">Reference proteome</keyword>
<name>A0A1I7Y6D0_9BILA</name>
<evidence type="ECO:0000313" key="3">
    <source>
        <dbReference type="WBParaSite" id="L893_g13128.t1"/>
    </source>
</evidence>
<accession>A0A1I7Y6D0</accession>
<feature type="chain" id="PRO_5009311792" evidence="1">
    <location>
        <begin position="17"/>
        <end position="132"/>
    </location>
</feature>
<feature type="signal peptide" evidence="1">
    <location>
        <begin position="1"/>
        <end position="16"/>
    </location>
</feature>
<keyword evidence="1" id="KW-0732">Signal</keyword>
<dbReference type="Proteomes" id="UP000095287">
    <property type="component" value="Unplaced"/>
</dbReference>
<evidence type="ECO:0000313" key="2">
    <source>
        <dbReference type="Proteomes" id="UP000095287"/>
    </source>
</evidence>
<organism evidence="2 3">
    <name type="scientific">Steinernema glaseri</name>
    <dbReference type="NCBI Taxonomy" id="37863"/>
    <lineage>
        <taxon>Eukaryota</taxon>
        <taxon>Metazoa</taxon>
        <taxon>Ecdysozoa</taxon>
        <taxon>Nematoda</taxon>
        <taxon>Chromadorea</taxon>
        <taxon>Rhabditida</taxon>
        <taxon>Tylenchina</taxon>
        <taxon>Panagrolaimomorpha</taxon>
        <taxon>Strongyloidoidea</taxon>
        <taxon>Steinernematidae</taxon>
        <taxon>Steinernema</taxon>
    </lineage>
</organism>
<dbReference type="AlphaFoldDB" id="A0A1I7Y6D0"/>
<reference evidence="3" key="1">
    <citation type="submission" date="2016-11" db="UniProtKB">
        <authorList>
            <consortium name="WormBaseParasite"/>
        </authorList>
    </citation>
    <scope>IDENTIFICATION</scope>
</reference>
<protein>
    <submittedName>
        <fullName evidence="3">Cyclic nucleotide-binding domain-containing protein</fullName>
    </submittedName>
</protein>
<evidence type="ECO:0000256" key="1">
    <source>
        <dbReference type="SAM" id="SignalP"/>
    </source>
</evidence>
<proteinExistence type="predicted"/>
<dbReference type="WBParaSite" id="L893_g13128.t1">
    <property type="protein sequence ID" value="L893_g13128.t1"/>
    <property type="gene ID" value="L893_g13128"/>
</dbReference>